<evidence type="ECO:0000313" key="2">
    <source>
        <dbReference type="Proteomes" id="UP000183810"/>
    </source>
</evidence>
<reference evidence="1" key="1">
    <citation type="submission" date="2016-11" db="EMBL/GenBank/DDBJ databases">
        <authorList>
            <person name="Jaros S."/>
            <person name="Januszkiewicz K."/>
            <person name="Wedrychowicz H."/>
        </authorList>
    </citation>
    <scope>NUCLEOTIDE SEQUENCE [LARGE SCALE GENOMIC DNA]</scope>
    <source>
        <strain evidence="1">Y48</strain>
    </source>
</reference>
<sequence length="149" mass="15880">MGTIALTKHLSSTPHAVFDTIIDPATWEHWFSIHRCFVGVPPQRLAEDSVLTSKVALLGMTNEIEWTVTAAERSSRIALLGRGKAGVRCEFTYLMRDSGGGTELAAGGDFSGPLITGLLARALEKQGRDQLGATLDLLAAHVADAGPPR</sequence>
<protein>
    <recommendedName>
        <fullName evidence="3">Polyketide cyclase</fullName>
    </recommendedName>
</protein>
<evidence type="ECO:0000313" key="1">
    <source>
        <dbReference type="EMBL" id="APE35015.1"/>
    </source>
</evidence>
<evidence type="ECO:0008006" key="3">
    <source>
        <dbReference type="Google" id="ProtNLM"/>
    </source>
</evidence>
<proteinExistence type="predicted"/>
<dbReference type="RefSeq" id="WP_071928200.1">
    <property type="nucleotide sequence ID" value="NZ_CP018082.1"/>
</dbReference>
<name>A0A1J0VSV3_9NOCA</name>
<dbReference type="Proteomes" id="UP000183810">
    <property type="component" value="Chromosome"/>
</dbReference>
<dbReference type="Gene3D" id="3.30.530.20">
    <property type="match status" value="1"/>
</dbReference>
<keyword evidence="2" id="KW-1185">Reference proteome</keyword>
<gene>
    <name evidence="1" type="ORF">BOX37_14835</name>
</gene>
<dbReference type="InterPro" id="IPR023393">
    <property type="entry name" value="START-like_dom_sf"/>
</dbReference>
<dbReference type="EMBL" id="CP018082">
    <property type="protein sequence ID" value="APE35015.1"/>
    <property type="molecule type" value="Genomic_DNA"/>
</dbReference>
<organism evidence="1 2">
    <name type="scientific">Nocardia mangyaensis</name>
    <dbReference type="NCBI Taxonomy" id="2213200"/>
    <lineage>
        <taxon>Bacteria</taxon>
        <taxon>Bacillati</taxon>
        <taxon>Actinomycetota</taxon>
        <taxon>Actinomycetes</taxon>
        <taxon>Mycobacteriales</taxon>
        <taxon>Nocardiaceae</taxon>
        <taxon>Nocardia</taxon>
    </lineage>
</organism>
<accession>A0A1J0VSV3</accession>
<dbReference type="KEGG" id="nsl:BOX37_14835"/>
<dbReference type="Pfam" id="PF10604">
    <property type="entry name" value="Polyketide_cyc2"/>
    <property type="match status" value="1"/>
</dbReference>
<dbReference type="InterPro" id="IPR019587">
    <property type="entry name" value="Polyketide_cyclase/dehydratase"/>
</dbReference>
<dbReference type="SUPFAM" id="SSF55961">
    <property type="entry name" value="Bet v1-like"/>
    <property type="match status" value="1"/>
</dbReference>
<dbReference type="OrthoDB" id="4569164at2"/>
<dbReference type="AlphaFoldDB" id="A0A1J0VSV3"/>